<accession>A0A2M9BW40</accession>
<keyword evidence="1" id="KW-0175">Coiled coil</keyword>
<dbReference type="OrthoDB" id="5187715at2"/>
<name>A0A2M9BW40_9MICO</name>
<evidence type="ECO:0000256" key="2">
    <source>
        <dbReference type="SAM" id="MobiDB-lite"/>
    </source>
</evidence>
<keyword evidence="3" id="KW-0812">Transmembrane</keyword>
<evidence type="ECO:0000256" key="1">
    <source>
        <dbReference type="SAM" id="Coils"/>
    </source>
</evidence>
<feature type="transmembrane region" description="Helical" evidence="3">
    <location>
        <begin position="36"/>
        <end position="59"/>
    </location>
</feature>
<evidence type="ECO:0000313" key="5">
    <source>
        <dbReference type="Proteomes" id="UP000230161"/>
    </source>
</evidence>
<keyword evidence="4" id="KW-0131">Cell cycle</keyword>
<feature type="region of interest" description="Disordered" evidence="2">
    <location>
        <begin position="1"/>
        <end position="21"/>
    </location>
</feature>
<feature type="region of interest" description="Disordered" evidence="2">
    <location>
        <begin position="158"/>
        <end position="182"/>
    </location>
</feature>
<organism evidence="4 5">
    <name type="scientific">Compostimonas suwonensis</name>
    <dbReference type="NCBI Taxonomy" id="1048394"/>
    <lineage>
        <taxon>Bacteria</taxon>
        <taxon>Bacillati</taxon>
        <taxon>Actinomycetota</taxon>
        <taxon>Actinomycetes</taxon>
        <taxon>Micrococcales</taxon>
        <taxon>Microbacteriaceae</taxon>
        <taxon>Compostimonas</taxon>
    </lineage>
</organism>
<dbReference type="InterPro" id="IPR007060">
    <property type="entry name" value="FtsL/DivIC"/>
</dbReference>
<proteinExistence type="predicted"/>
<dbReference type="GO" id="GO:0051301">
    <property type="term" value="P:cell division"/>
    <property type="evidence" value="ECO:0007669"/>
    <property type="project" value="UniProtKB-KW"/>
</dbReference>
<comment type="caution">
    <text evidence="4">The sequence shown here is derived from an EMBL/GenBank/DDBJ whole genome shotgun (WGS) entry which is preliminary data.</text>
</comment>
<gene>
    <name evidence="4" type="ORF">CLV54_1963</name>
</gene>
<keyword evidence="3" id="KW-1133">Transmembrane helix</keyword>
<protein>
    <submittedName>
        <fullName evidence="4">Cell division protein FtsB</fullName>
    </submittedName>
</protein>
<keyword evidence="4" id="KW-0132">Cell division</keyword>
<evidence type="ECO:0000313" key="4">
    <source>
        <dbReference type="EMBL" id="PJJ62167.1"/>
    </source>
</evidence>
<reference evidence="4 5" key="1">
    <citation type="submission" date="2017-11" db="EMBL/GenBank/DDBJ databases">
        <title>Genomic Encyclopedia of Archaeal and Bacterial Type Strains, Phase II (KMG-II): From Individual Species to Whole Genera.</title>
        <authorList>
            <person name="Goeker M."/>
        </authorList>
    </citation>
    <scope>NUCLEOTIDE SEQUENCE [LARGE SCALE GENOMIC DNA]</scope>
    <source>
        <strain evidence="4 5">DSM 25625</strain>
    </source>
</reference>
<sequence>MPTSRVPPRTRKVPVRLGSTETPTGSWLRGIRLSGFSLLVMGMLVLAIVILAPGLRVYVEQRQEISQLNDAVAAQKADVAQLQAQRERWNDKTFIVSQARERLYYVMPGEVSFLVINDLQAPVAPADAAPVSSELQKTSVDWVQTTFQSLMAAGLGAVASDEPADAPAPDAPPAPPAEGGAQ</sequence>
<keyword evidence="3" id="KW-0472">Membrane</keyword>
<evidence type="ECO:0000256" key="3">
    <source>
        <dbReference type="SAM" id="Phobius"/>
    </source>
</evidence>
<dbReference type="Proteomes" id="UP000230161">
    <property type="component" value="Unassembled WGS sequence"/>
</dbReference>
<keyword evidence="5" id="KW-1185">Reference proteome</keyword>
<feature type="coiled-coil region" evidence="1">
    <location>
        <begin position="58"/>
        <end position="92"/>
    </location>
</feature>
<dbReference type="AlphaFoldDB" id="A0A2M9BW40"/>
<dbReference type="Pfam" id="PF04977">
    <property type="entry name" value="DivIC"/>
    <property type="match status" value="1"/>
</dbReference>
<dbReference type="EMBL" id="PGFB01000003">
    <property type="protein sequence ID" value="PJJ62167.1"/>
    <property type="molecule type" value="Genomic_DNA"/>
</dbReference>